<dbReference type="HAMAP" id="MF_00182">
    <property type="entry name" value="Formyl_trans"/>
    <property type="match status" value="1"/>
</dbReference>
<organism evidence="8 9">
    <name type="scientific">Helicobacter pullorum</name>
    <dbReference type="NCBI Taxonomy" id="35818"/>
    <lineage>
        <taxon>Bacteria</taxon>
        <taxon>Pseudomonadati</taxon>
        <taxon>Campylobacterota</taxon>
        <taxon>Epsilonproteobacteria</taxon>
        <taxon>Campylobacterales</taxon>
        <taxon>Helicobacteraceae</taxon>
        <taxon>Helicobacter</taxon>
    </lineage>
</organism>
<dbReference type="InterPro" id="IPR044135">
    <property type="entry name" value="Met-tRNA-FMT_C"/>
</dbReference>
<reference evidence="8 9" key="1">
    <citation type="submission" date="2014-06" db="EMBL/GenBank/DDBJ databases">
        <title>Helicobacter pullorum isolates in fresh chicken meat - phenotypic and genotypic features.</title>
        <authorList>
            <person name="Borges V."/>
            <person name="Santos A."/>
            <person name="Correia C.B."/>
            <person name="Saraiva M."/>
            <person name="Menard A."/>
            <person name="Vieira L."/>
            <person name="Sampaio D.A."/>
            <person name="Gomes J.P."/>
            <person name="Oleastro M."/>
        </authorList>
    </citation>
    <scope>NUCLEOTIDE SEQUENCE [LARGE SCALE GENOMIC DNA]</scope>
    <source>
        <strain evidence="8 9">229334/12</strain>
    </source>
</reference>
<dbReference type="Proteomes" id="UP000037997">
    <property type="component" value="Unassembled WGS sequence"/>
</dbReference>
<dbReference type="InterPro" id="IPR005794">
    <property type="entry name" value="Fmt"/>
</dbReference>
<evidence type="ECO:0000259" key="6">
    <source>
        <dbReference type="Pfam" id="PF00551"/>
    </source>
</evidence>
<keyword evidence="3 5" id="KW-0808">Transferase</keyword>
<proteinExistence type="inferred from homology"/>
<gene>
    <name evidence="5" type="primary">fmt</name>
    <name evidence="8" type="ORF">HPU229334_03520</name>
</gene>
<evidence type="ECO:0000256" key="5">
    <source>
        <dbReference type="HAMAP-Rule" id="MF_00182"/>
    </source>
</evidence>
<dbReference type="GO" id="GO:0004479">
    <property type="term" value="F:methionyl-tRNA formyltransferase activity"/>
    <property type="evidence" value="ECO:0007669"/>
    <property type="project" value="UniProtKB-UniRule"/>
</dbReference>
<dbReference type="InterPro" id="IPR041711">
    <property type="entry name" value="Met-tRNA-FMT_N"/>
</dbReference>
<comment type="similarity">
    <text evidence="1 5">Belongs to the Fmt family.</text>
</comment>
<evidence type="ECO:0000259" key="7">
    <source>
        <dbReference type="Pfam" id="PF02911"/>
    </source>
</evidence>
<dbReference type="InterPro" id="IPR011034">
    <property type="entry name" value="Formyl_transferase-like_C_sf"/>
</dbReference>
<accession>A0A0N1ECF6</accession>
<comment type="catalytic activity">
    <reaction evidence="5">
        <text>L-methionyl-tRNA(fMet) + (6R)-10-formyltetrahydrofolate = N-formyl-L-methionyl-tRNA(fMet) + (6S)-5,6,7,8-tetrahydrofolate + H(+)</text>
        <dbReference type="Rhea" id="RHEA:24380"/>
        <dbReference type="Rhea" id="RHEA-COMP:9952"/>
        <dbReference type="Rhea" id="RHEA-COMP:9953"/>
        <dbReference type="ChEBI" id="CHEBI:15378"/>
        <dbReference type="ChEBI" id="CHEBI:57453"/>
        <dbReference type="ChEBI" id="CHEBI:78530"/>
        <dbReference type="ChEBI" id="CHEBI:78844"/>
        <dbReference type="ChEBI" id="CHEBI:195366"/>
        <dbReference type="EC" id="2.1.2.9"/>
    </reaction>
</comment>
<protein>
    <recommendedName>
        <fullName evidence="2 5">Methionyl-tRNA formyltransferase</fullName>
        <ecNumber evidence="2 5">2.1.2.9</ecNumber>
    </recommendedName>
</protein>
<dbReference type="InterPro" id="IPR036477">
    <property type="entry name" value="Formyl_transf_N_sf"/>
</dbReference>
<dbReference type="EC" id="2.1.2.9" evidence="2 5"/>
<evidence type="ECO:0000313" key="8">
    <source>
        <dbReference type="EMBL" id="KPH56126.1"/>
    </source>
</evidence>
<feature type="binding site" evidence="5">
    <location>
        <begin position="107"/>
        <end position="110"/>
    </location>
    <ligand>
        <name>(6S)-5,6,7,8-tetrahydrofolate</name>
        <dbReference type="ChEBI" id="CHEBI:57453"/>
    </ligand>
</feature>
<evidence type="ECO:0000256" key="3">
    <source>
        <dbReference type="ARBA" id="ARBA00022679"/>
    </source>
</evidence>
<dbReference type="EMBL" id="JNOC01000017">
    <property type="protein sequence ID" value="KPH56126.1"/>
    <property type="molecule type" value="Genomic_DNA"/>
</dbReference>
<dbReference type="CDD" id="cd08704">
    <property type="entry name" value="Met_tRNA_FMT_C"/>
    <property type="match status" value="1"/>
</dbReference>
<dbReference type="PANTHER" id="PTHR11138">
    <property type="entry name" value="METHIONYL-TRNA FORMYLTRANSFERASE"/>
    <property type="match status" value="1"/>
</dbReference>
<feature type="domain" description="Formyl transferase C-terminal" evidence="7">
    <location>
        <begin position="198"/>
        <end position="291"/>
    </location>
</feature>
<comment type="function">
    <text evidence="5">Attaches a formyl group to the free amino group of methionyl-tRNA(fMet). The formyl group appears to play a dual role in the initiator identity of N-formylmethionyl-tRNA by promoting its recognition by IF2 and preventing the misappropriation of this tRNA by the elongation apparatus.</text>
</comment>
<dbReference type="Gene3D" id="3.40.50.12230">
    <property type="match status" value="1"/>
</dbReference>
<evidence type="ECO:0000256" key="4">
    <source>
        <dbReference type="ARBA" id="ARBA00022917"/>
    </source>
</evidence>
<dbReference type="PANTHER" id="PTHR11138:SF5">
    <property type="entry name" value="METHIONYL-TRNA FORMYLTRANSFERASE, MITOCHONDRIAL"/>
    <property type="match status" value="1"/>
</dbReference>
<sequence>MNIVFMGTPSYAAVILESLLKSHTIKALVCQPDKRAGRDMQLKMPATKELLLKSGLEVPILQPQALDLDFVDLLKQIQFDIIVVAAFGKILPKEILNLAPCVNLHTSILPKYRGASPIQESILANEKFFGVTLMKMEEGLDSGDILGMRIIKNHQQNSKELFGELSNAAAILTLQYLEKRDLIVPMQQIGADATYCKKIKKEMGIVDFSDAENLYRKALAYEGWPEIFLKNGLKIKEVVLNEIQSCNLAGEILEITEDKILVGCLQGSVWIGTLQAPSKKAMSAYQYLQGRRLRKGDILS</sequence>
<dbReference type="GO" id="GO:0005829">
    <property type="term" value="C:cytosol"/>
    <property type="evidence" value="ECO:0007669"/>
    <property type="project" value="TreeGrafter"/>
</dbReference>
<dbReference type="Pfam" id="PF02911">
    <property type="entry name" value="Formyl_trans_C"/>
    <property type="match status" value="1"/>
</dbReference>
<dbReference type="SUPFAM" id="SSF53328">
    <property type="entry name" value="Formyltransferase"/>
    <property type="match status" value="1"/>
</dbReference>
<evidence type="ECO:0000256" key="1">
    <source>
        <dbReference type="ARBA" id="ARBA00010699"/>
    </source>
</evidence>
<feature type="domain" description="Formyl transferase N-terminal" evidence="6">
    <location>
        <begin position="1"/>
        <end position="148"/>
    </location>
</feature>
<dbReference type="AlphaFoldDB" id="A0A0N1ECF6"/>
<name>A0A0N1ECF6_9HELI</name>
<dbReference type="Pfam" id="PF00551">
    <property type="entry name" value="Formyl_trans_N"/>
    <property type="match status" value="1"/>
</dbReference>
<dbReference type="RefSeq" id="WP_054197732.1">
    <property type="nucleotide sequence ID" value="NZ_JNOC01000017.1"/>
</dbReference>
<dbReference type="CDD" id="cd08646">
    <property type="entry name" value="FMT_core_Met-tRNA-FMT_N"/>
    <property type="match status" value="1"/>
</dbReference>
<dbReference type="InterPro" id="IPR002376">
    <property type="entry name" value="Formyl_transf_N"/>
</dbReference>
<dbReference type="SUPFAM" id="SSF50486">
    <property type="entry name" value="FMT C-terminal domain-like"/>
    <property type="match status" value="1"/>
</dbReference>
<dbReference type="STRING" id="35818.HPU229336_08990"/>
<evidence type="ECO:0000313" key="9">
    <source>
        <dbReference type="Proteomes" id="UP000037997"/>
    </source>
</evidence>
<evidence type="ECO:0000256" key="2">
    <source>
        <dbReference type="ARBA" id="ARBA00012261"/>
    </source>
</evidence>
<dbReference type="PATRIC" id="fig|35818.11.peg.696"/>
<keyword evidence="4 5" id="KW-0648">Protein biosynthesis</keyword>
<comment type="caution">
    <text evidence="8">The sequence shown here is derived from an EMBL/GenBank/DDBJ whole genome shotgun (WGS) entry which is preliminary data.</text>
</comment>
<dbReference type="InterPro" id="IPR005793">
    <property type="entry name" value="Formyl_trans_C"/>
</dbReference>